<name>A0A7W6PRW5_9HYPH</name>
<proteinExistence type="predicted"/>
<dbReference type="Pfam" id="PF07081">
    <property type="entry name" value="DUF1349"/>
    <property type="match status" value="1"/>
</dbReference>
<protein>
    <recommendedName>
        <fullName evidence="3">DUF1349 domain-containing protein</fullName>
    </recommendedName>
</protein>
<reference evidence="1 2" key="1">
    <citation type="submission" date="2020-08" db="EMBL/GenBank/DDBJ databases">
        <title>Genomic Encyclopedia of Type Strains, Phase IV (KMG-IV): sequencing the most valuable type-strain genomes for metagenomic binning, comparative biology and taxonomic classification.</title>
        <authorList>
            <person name="Goeker M."/>
        </authorList>
    </citation>
    <scope>NUCLEOTIDE SEQUENCE [LARGE SCALE GENOMIC DNA]</scope>
    <source>
        <strain evidence="1 2">DSM 29514</strain>
    </source>
</reference>
<gene>
    <name evidence="1" type="ORF">GGQ72_003505</name>
</gene>
<organism evidence="1 2">
    <name type="scientific">Rhizobium rhizoryzae</name>
    <dbReference type="NCBI Taxonomy" id="451876"/>
    <lineage>
        <taxon>Bacteria</taxon>
        <taxon>Pseudomonadati</taxon>
        <taxon>Pseudomonadota</taxon>
        <taxon>Alphaproteobacteria</taxon>
        <taxon>Hyphomicrobiales</taxon>
        <taxon>Rhizobiaceae</taxon>
        <taxon>Rhizobium/Agrobacterium group</taxon>
        <taxon>Rhizobium</taxon>
    </lineage>
</organism>
<evidence type="ECO:0000313" key="2">
    <source>
        <dbReference type="Proteomes" id="UP000519897"/>
    </source>
</evidence>
<dbReference type="InterPro" id="IPR009784">
    <property type="entry name" value="DUF1349"/>
</dbReference>
<keyword evidence="2" id="KW-1185">Reference proteome</keyword>
<evidence type="ECO:0000313" key="1">
    <source>
        <dbReference type="EMBL" id="MBB4144943.1"/>
    </source>
</evidence>
<sequence>MFTTCTWLNEPKVWSLTGETLHVTTDSKSDFWRQTHYGFTRDSGHFFGATCEGSFSASLRVKARYESLYDQAGIMVRIDEARWIKAGIEWTDGAACIGSVLTVDQSDWSTAVYAGDATDIHLRVTVDAGVLKLQMSDNGHRWQLMRLCPFPLARSYTVGPMCARRSGKGWT</sequence>
<dbReference type="EMBL" id="JACIEC010000005">
    <property type="protein sequence ID" value="MBB4144943.1"/>
    <property type="molecule type" value="Genomic_DNA"/>
</dbReference>
<dbReference type="PANTHER" id="PTHR35332:SF2">
    <property type="entry name" value="REGULATION OF ENOLASE PROTEIN 1"/>
    <property type="match status" value="1"/>
</dbReference>
<evidence type="ECO:0008006" key="3">
    <source>
        <dbReference type="Google" id="ProtNLM"/>
    </source>
</evidence>
<dbReference type="Proteomes" id="UP000519897">
    <property type="component" value="Unassembled WGS sequence"/>
</dbReference>
<dbReference type="InterPro" id="IPR013320">
    <property type="entry name" value="ConA-like_dom_sf"/>
</dbReference>
<dbReference type="AlphaFoldDB" id="A0A7W6PRW5"/>
<dbReference type="Gene3D" id="2.60.120.200">
    <property type="match status" value="1"/>
</dbReference>
<dbReference type="SUPFAM" id="SSF49899">
    <property type="entry name" value="Concanavalin A-like lectins/glucanases"/>
    <property type="match status" value="1"/>
</dbReference>
<dbReference type="PIRSF" id="PIRSF022704">
    <property type="entry name" value="UCP022704"/>
    <property type="match status" value="1"/>
</dbReference>
<dbReference type="InterPro" id="IPR015987">
    <property type="entry name" value="UCP022704"/>
</dbReference>
<accession>A0A7W6PRW5</accession>
<dbReference type="PANTHER" id="PTHR35332">
    <property type="entry name" value="REGULATION OF ENOLASE PROTEIN 1"/>
    <property type="match status" value="1"/>
</dbReference>
<comment type="caution">
    <text evidence="1">The sequence shown here is derived from an EMBL/GenBank/DDBJ whole genome shotgun (WGS) entry which is preliminary data.</text>
</comment>